<dbReference type="EMBL" id="BACI01000046">
    <property type="protein sequence ID" value="GAA11947.1"/>
    <property type="molecule type" value="Genomic_DNA"/>
</dbReference>
<reference evidence="2 3" key="1">
    <citation type="submission" date="2011-05" db="EMBL/GenBank/DDBJ databases">
        <title>Whole genome shotgun sequence of Gordonia alkanivorans NBRC 16433.</title>
        <authorList>
            <person name="Hosoyama A."/>
            <person name="Nakamura S."/>
            <person name="Takarada H."/>
            <person name="Tsuchikane K."/>
            <person name="Yamazaki S."/>
            <person name="Fujita N."/>
        </authorList>
    </citation>
    <scope>NUCLEOTIDE SEQUENCE [LARGE SCALE GENOMIC DNA]</scope>
    <source>
        <strain evidence="2 3">NBRC 16433</strain>
    </source>
</reference>
<name>F9VTK8_9ACTN</name>
<dbReference type="Proteomes" id="UP000003558">
    <property type="component" value="Unassembled WGS sequence"/>
</dbReference>
<keyword evidence="1" id="KW-0812">Transmembrane</keyword>
<dbReference type="AlphaFoldDB" id="F9VTK8"/>
<comment type="caution">
    <text evidence="2">The sequence shown here is derived from an EMBL/GenBank/DDBJ whole genome shotgun (WGS) entry which is preliminary data.</text>
</comment>
<sequence length="190" mass="19657">MPIQWMTAGAISAHTANAANTEIKRALRLSPGGVSRANTRGNYFTVARMFRFDWLWRLVVVLASIAVVGGALAGCSEEEQAGPDGVPLPSDFPVTQVPLIDGHVLSASGTRADGWEVTVQGPANGGNQLEAATKKLTDAGYVESHRSTEGGQSVAVLSAAKGGSTYWVQVGASPQAAGGGSSVFYLVNVE</sequence>
<dbReference type="STRING" id="1027371.GOALK_046_00400"/>
<evidence type="ECO:0000313" key="2">
    <source>
        <dbReference type="EMBL" id="GAA11947.1"/>
    </source>
</evidence>
<accession>F9VTK8</accession>
<organism evidence="2 3">
    <name type="scientific">Gordonia alkanivorans NBRC 16433</name>
    <dbReference type="NCBI Taxonomy" id="1027371"/>
    <lineage>
        <taxon>Bacteria</taxon>
        <taxon>Bacillati</taxon>
        <taxon>Actinomycetota</taxon>
        <taxon>Actinomycetes</taxon>
        <taxon>Mycobacteriales</taxon>
        <taxon>Gordoniaceae</taxon>
        <taxon>Gordonia</taxon>
    </lineage>
</organism>
<evidence type="ECO:0000256" key="1">
    <source>
        <dbReference type="SAM" id="Phobius"/>
    </source>
</evidence>
<keyword evidence="1" id="KW-1133">Transmembrane helix</keyword>
<feature type="transmembrane region" description="Helical" evidence="1">
    <location>
        <begin position="54"/>
        <end position="73"/>
    </location>
</feature>
<evidence type="ECO:0000313" key="3">
    <source>
        <dbReference type="Proteomes" id="UP000003558"/>
    </source>
</evidence>
<proteinExistence type="predicted"/>
<gene>
    <name evidence="2" type="ORF">GOALK_046_00400</name>
</gene>
<protein>
    <submittedName>
        <fullName evidence="2">Uncharacterized protein</fullName>
    </submittedName>
</protein>
<dbReference type="eggNOG" id="ENOG50340GF">
    <property type="taxonomic scope" value="Bacteria"/>
</dbReference>
<keyword evidence="1" id="KW-0472">Membrane</keyword>